<evidence type="ECO:0000313" key="5">
    <source>
        <dbReference type="EMBL" id="MBN2908647.1"/>
    </source>
</evidence>
<dbReference type="PRINTS" id="PR00502">
    <property type="entry name" value="NUDIXFAMILY"/>
</dbReference>
<keyword evidence="2 3" id="KW-0378">Hydrolase</keyword>
<evidence type="ECO:0000256" key="2">
    <source>
        <dbReference type="ARBA" id="ARBA00022801"/>
    </source>
</evidence>
<dbReference type="PROSITE" id="PS51462">
    <property type="entry name" value="NUDIX"/>
    <property type="match status" value="1"/>
</dbReference>
<dbReference type="PROSITE" id="PS00893">
    <property type="entry name" value="NUDIX_BOX"/>
    <property type="match status" value="1"/>
</dbReference>
<comment type="similarity">
    <text evidence="3">Belongs to the Nudix hydrolase family.</text>
</comment>
<comment type="caution">
    <text evidence="5">The sequence shown here is derived from an EMBL/GenBank/DDBJ whole genome shotgun (WGS) entry which is preliminary data.</text>
</comment>
<dbReference type="InterPro" id="IPR000086">
    <property type="entry name" value="NUDIX_hydrolase_dom"/>
</dbReference>
<dbReference type="PANTHER" id="PTHR43046">
    <property type="entry name" value="GDP-MANNOSE MANNOSYL HYDROLASE"/>
    <property type="match status" value="1"/>
</dbReference>
<accession>A0ABS2WGH0</accession>
<feature type="domain" description="Nudix hydrolase" evidence="4">
    <location>
        <begin position="3"/>
        <end position="127"/>
    </location>
</feature>
<name>A0ABS2WGH0_9BACL</name>
<protein>
    <submittedName>
        <fullName evidence="5">NUDIX domain-containing protein</fullName>
    </submittedName>
</protein>
<gene>
    <name evidence="5" type="ORF">JQC72_03825</name>
</gene>
<evidence type="ECO:0000259" key="4">
    <source>
        <dbReference type="PROSITE" id="PS51462"/>
    </source>
</evidence>
<dbReference type="InterPro" id="IPR015797">
    <property type="entry name" value="NUDIX_hydrolase-like_dom_sf"/>
</dbReference>
<evidence type="ECO:0000256" key="3">
    <source>
        <dbReference type="RuleBase" id="RU003476"/>
    </source>
</evidence>
<dbReference type="InterPro" id="IPR020084">
    <property type="entry name" value="NUDIX_hydrolase_CS"/>
</dbReference>
<dbReference type="SUPFAM" id="SSF55811">
    <property type="entry name" value="Nudix"/>
    <property type="match status" value="1"/>
</dbReference>
<dbReference type="EMBL" id="JAFHAP010000004">
    <property type="protein sequence ID" value="MBN2908647.1"/>
    <property type="molecule type" value="Genomic_DNA"/>
</dbReference>
<reference evidence="5" key="1">
    <citation type="journal article" date="2024" name="Int. J. Syst. Evol. Microbiol.">
        <title>Polycladomyces zharkentensis sp. nov., a novel thermophilic cellulose- and starch-degrading member of the Bacillota from a geothermal aquifer in Kazakhstan.</title>
        <authorList>
            <person name="Mashzhan A."/>
            <person name="Kistaubayeva A."/>
            <person name="Javier-Lopez R."/>
            <person name="Bissenova U."/>
            <person name="Bissenbay A."/>
            <person name="Birkeland N.K."/>
        </authorList>
    </citation>
    <scope>NUCLEOTIDE SEQUENCE</scope>
    <source>
        <strain evidence="5">ZKZ2T</strain>
    </source>
</reference>
<dbReference type="Pfam" id="PF00293">
    <property type="entry name" value="NUDIX"/>
    <property type="match status" value="1"/>
</dbReference>
<dbReference type="RefSeq" id="WP_205492935.1">
    <property type="nucleotide sequence ID" value="NZ_JAFHAP010000004.1"/>
</dbReference>
<dbReference type="InterPro" id="IPR020476">
    <property type="entry name" value="Nudix_hydrolase"/>
</dbReference>
<comment type="cofactor">
    <cofactor evidence="1">
        <name>Mg(2+)</name>
        <dbReference type="ChEBI" id="CHEBI:18420"/>
    </cofactor>
</comment>
<keyword evidence="6" id="KW-1185">Reference proteome</keyword>
<dbReference type="PANTHER" id="PTHR43046:SF2">
    <property type="entry name" value="8-OXO-DGTP DIPHOSPHATASE-RELATED"/>
    <property type="match status" value="1"/>
</dbReference>
<evidence type="ECO:0000256" key="1">
    <source>
        <dbReference type="ARBA" id="ARBA00001946"/>
    </source>
</evidence>
<sequence length="143" mass="16206">MLPKHHVAAAGIVWDDEKGVLLIQRSDNLHWEPPGGVVELDEALDEAVIREIREETGIEVKVIRLIGVYKTVGRNGTCVVSLVFLCKPVGGTLQLSPETVNVGFFPIEMAMNMVKRKWIRIRMEDAIHQWEDVPVRSYLHPEK</sequence>
<evidence type="ECO:0000313" key="6">
    <source>
        <dbReference type="Proteomes" id="UP001177120"/>
    </source>
</evidence>
<dbReference type="Gene3D" id="3.90.79.10">
    <property type="entry name" value="Nucleoside Triphosphate Pyrophosphohydrolase"/>
    <property type="match status" value="1"/>
</dbReference>
<dbReference type="Proteomes" id="UP001177120">
    <property type="component" value="Unassembled WGS sequence"/>
</dbReference>
<organism evidence="5 6">
    <name type="scientific">Polycladomyces zharkentensis</name>
    <dbReference type="NCBI Taxonomy" id="2807616"/>
    <lineage>
        <taxon>Bacteria</taxon>
        <taxon>Bacillati</taxon>
        <taxon>Bacillota</taxon>
        <taxon>Bacilli</taxon>
        <taxon>Bacillales</taxon>
        <taxon>Thermoactinomycetaceae</taxon>
        <taxon>Polycladomyces</taxon>
    </lineage>
</organism>
<proteinExistence type="inferred from homology"/>